<gene>
    <name evidence="2" type="ORF">Pan44_16070</name>
</gene>
<organism evidence="2 3">
    <name type="scientific">Caulifigura coniformis</name>
    <dbReference type="NCBI Taxonomy" id="2527983"/>
    <lineage>
        <taxon>Bacteria</taxon>
        <taxon>Pseudomonadati</taxon>
        <taxon>Planctomycetota</taxon>
        <taxon>Planctomycetia</taxon>
        <taxon>Planctomycetales</taxon>
        <taxon>Planctomycetaceae</taxon>
        <taxon>Caulifigura</taxon>
    </lineage>
</organism>
<feature type="region of interest" description="Disordered" evidence="1">
    <location>
        <begin position="45"/>
        <end position="74"/>
    </location>
</feature>
<evidence type="ECO:0000313" key="3">
    <source>
        <dbReference type="Proteomes" id="UP000315700"/>
    </source>
</evidence>
<dbReference type="RefSeq" id="WP_145028912.1">
    <property type="nucleotide sequence ID" value="NZ_CP036271.1"/>
</dbReference>
<sequence>MTDQPLEWLMEQPAASLILAAYAEREAQLPKRPSKLALAATNAAATAESPIVPAGEAESAAESDEPANEADNADAWIPRVSAIEGVESGALSQLHGGLIARGLLKYELFGRTIGMRYRLTPEGRRAAEIAPSTLPVAAAEEGPVENEAGDKEAVAA</sequence>
<evidence type="ECO:0000256" key="1">
    <source>
        <dbReference type="SAM" id="MobiDB-lite"/>
    </source>
</evidence>
<dbReference type="EMBL" id="CP036271">
    <property type="protein sequence ID" value="QDT53585.1"/>
    <property type="molecule type" value="Genomic_DNA"/>
</dbReference>
<accession>A0A517SBU3</accession>
<dbReference type="OrthoDB" id="279334at2"/>
<feature type="compositionally biased region" description="Acidic residues" evidence="1">
    <location>
        <begin position="59"/>
        <end position="72"/>
    </location>
</feature>
<feature type="compositionally biased region" description="Low complexity" evidence="1">
    <location>
        <begin position="45"/>
        <end position="58"/>
    </location>
</feature>
<proteinExistence type="predicted"/>
<dbReference type="Proteomes" id="UP000315700">
    <property type="component" value="Chromosome"/>
</dbReference>
<dbReference type="AlphaFoldDB" id="A0A517SBU3"/>
<dbReference type="InParanoid" id="A0A517SBU3"/>
<feature type="region of interest" description="Disordered" evidence="1">
    <location>
        <begin position="137"/>
        <end position="156"/>
    </location>
</feature>
<keyword evidence="3" id="KW-1185">Reference proteome</keyword>
<dbReference type="KEGG" id="ccos:Pan44_16070"/>
<reference evidence="2 3" key="1">
    <citation type="submission" date="2019-02" db="EMBL/GenBank/DDBJ databases">
        <title>Deep-cultivation of Planctomycetes and their phenomic and genomic characterization uncovers novel biology.</title>
        <authorList>
            <person name="Wiegand S."/>
            <person name="Jogler M."/>
            <person name="Boedeker C."/>
            <person name="Pinto D."/>
            <person name="Vollmers J."/>
            <person name="Rivas-Marin E."/>
            <person name="Kohn T."/>
            <person name="Peeters S.H."/>
            <person name="Heuer A."/>
            <person name="Rast P."/>
            <person name="Oberbeckmann S."/>
            <person name="Bunk B."/>
            <person name="Jeske O."/>
            <person name="Meyerdierks A."/>
            <person name="Storesund J.E."/>
            <person name="Kallscheuer N."/>
            <person name="Luecker S."/>
            <person name="Lage O.M."/>
            <person name="Pohl T."/>
            <person name="Merkel B.J."/>
            <person name="Hornburger P."/>
            <person name="Mueller R.-W."/>
            <person name="Bruemmer F."/>
            <person name="Labrenz M."/>
            <person name="Spormann A.M."/>
            <person name="Op den Camp H."/>
            <person name="Overmann J."/>
            <person name="Amann R."/>
            <person name="Jetten M.S.M."/>
            <person name="Mascher T."/>
            <person name="Medema M.H."/>
            <person name="Devos D.P."/>
            <person name="Kaster A.-K."/>
            <person name="Ovreas L."/>
            <person name="Rohde M."/>
            <person name="Galperin M.Y."/>
            <person name="Jogler C."/>
        </authorList>
    </citation>
    <scope>NUCLEOTIDE SEQUENCE [LARGE SCALE GENOMIC DNA]</scope>
    <source>
        <strain evidence="2 3">Pan44</strain>
    </source>
</reference>
<evidence type="ECO:0000313" key="2">
    <source>
        <dbReference type="EMBL" id="QDT53585.1"/>
    </source>
</evidence>
<name>A0A517SBU3_9PLAN</name>
<protein>
    <submittedName>
        <fullName evidence="2">Uncharacterized protein</fullName>
    </submittedName>
</protein>